<comment type="caution">
    <text evidence="11">The sequence shown here is derived from an EMBL/GenBank/DDBJ whole genome shotgun (WGS) entry which is preliminary data.</text>
</comment>
<dbReference type="GO" id="GO:0005694">
    <property type="term" value="C:chromosome"/>
    <property type="evidence" value="ECO:0007669"/>
    <property type="project" value="UniProtKB-SubCell"/>
</dbReference>
<dbReference type="GO" id="GO:0042799">
    <property type="term" value="F:histone H4K20 methyltransferase activity"/>
    <property type="evidence" value="ECO:0007669"/>
    <property type="project" value="UniProtKB-ARBA"/>
</dbReference>
<evidence type="ECO:0000256" key="1">
    <source>
        <dbReference type="ARBA" id="ARBA00004123"/>
    </source>
</evidence>
<evidence type="ECO:0000259" key="10">
    <source>
        <dbReference type="PROSITE" id="PS50280"/>
    </source>
</evidence>
<dbReference type="OrthoDB" id="6627536at2759"/>
<feature type="compositionally biased region" description="Acidic residues" evidence="9">
    <location>
        <begin position="339"/>
        <end position="351"/>
    </location>
</feature>
<proteinExistence type="predicted"/>
<dbReference type="InterPro" id="IPR046341">
    <property type="entry name" value="SET_dom_sf"/>
</dbReference>
<dbReference type="AlphaFoldDB" id="A0A409V9R1"/>
<feature type="region of interest" description="Disordered" evidence="9">
    <location>
        <begin position="616"/>
        <end position="636"/>
    </location>
</feature>
<dbReference type="SUPFAM" id="SSF82199">
    <property type="entry name" value="SET domain"/>
    <property type="match status" value="1"/>
</dbReference>
<feature type="compositionally biased region" description="Basic and acidic residues" evidence="9">
    <location>
        <begin position="512"/>
        <end position="528"/>
    </location>
</feature>
<keyword evidence="7" id="KW-0156">Chromatin regulator</keyword>
<evidence type="ECO:0000256" key="7">
    <source>
        <dbReference type="ARBA" id="ARBA00022853"/>
    </source>
</evidence>
<dbReference type="STRING" id="181874.A0A409V9R1"/>
<dbReference type="InterPro" id="IPR041938">
    <property type="entry name" value="Hist-Lys_N-MTase_N"/>
</dbReference>
<dbReference type="PROSITE" id="PS50280">
    <property type="entry name" value="SET"/>
    <property type="match status" value="1"/>
</dbReference>
<evidence type="ECO:0000256" key="9">
    <source>
        <dbReference type="SAM" id="MobiDB-lite"/>
    </source>
</evidence>
<dbReference type="EMBL" id="NHTK01006121">
    <property type="protein sequence ID" value="PPQ63493.1"/>
    <property type="molecule type" value="Genomic_DNA"/>
</dbReference>
<name>A0A409V9R1_9AGAR</name>
<keyword evidence="8" id="KW-0539">Nucleus</keyword>
<dbReference type="PANTHER" id="PTHR12977:SF4">
    <property type="entry name" value="HISTONE-LYSINE N-METHYLTRANSFERASE KMT5B"/>
    <property type="match status" value="1"/>
</dbReference>
<organism evidence="11 12">
    <name type="scientific">Panaeolus cyanescens</name>
    <dbReference type="NCBI Taxonomy" id="181874"/>
    <lineage>
        <taxon>Eukaryota</taxon>
        <taxon>Fungi</taxon>
        <taxon>Dikarya</taxon>
        <taxon>Basidiomycota</taxon>
        <taxon>Agaricomycotina</taxon>
        <taxon>Agaricomycetes</taxon>
        <taxon>Agaricomycetidae</taxon>
        <taxon>Agaricales</taxon>
        <taxon>Agaricineae</taxon>
        <taxon>Galeropsidaceae</taxon>
        <taxon>Panaeolus</taxon>
    </lineage>
</organism>
<feature type="compositionally biased region" description="Basic and acidic residues" evidence="9">
    <location>
        <begin position="540"/>
        <end position="554"/>
    </location>
</feature>
<keyword evidence="4" id="KW-0489">Methyltransferase</keyword>
<feature type="compositionally biased region" description="Low complexity" evidence="9">
    <location>
        <begin position="1027"/>
        <end position="1041"/>
    </location>
</feature>
<feature type="domain" description="SET" evidence="10">
    <location>
        <begin position="133"/>
        <end position="255"/>
    </location>
</feature>
<feature type="compositionally biased region" description="Acidic residues" evidence="9">
    <location>
        <begin position="974"/>
        <end position="986"/>
    </location>
</feature>
<feature type="compositionally biased region" description="Low complexity" evidence="9">
    <location>
        <begin position="412"/>
        <end position="422"/>
    </location>
</feature>
<dbReference type="Pfam" id="PF00856">
    <property type="entry name" value="SET"/>
    <property type="match status" value="1"/>
</dbReference>
<reference evidence="11 12" key="1">
    <citation type="journal article" date="2018" name="Evol. Lett.">
        <title>Horizontal gene cluster transfer increased hallucinogenic mushroom diversity.</title>
        <authorList>
            <person name="Reynolds H.T."/>
            <person name="Vijayakumar V."/>
            <person name="Gluck-Thaler E."/>
            <person name="Korotkin H.B."/>
            <person name="Matheny P.B."/>
            <person name="Slot J.C."/>
        </authorList>
    </citation>
    <scope>NUCLEOTIDE SEQUENCE [LARGE SCALE GENOMIC DNA]</scope>
    <source>
        <strain evidence="11 12">2629</strain>
    </source>
</reference>
<feature type="region of interest" description="Disordered" evidence="9">
    <location>
        <begin position="665"/>
        <end position="684"/>
    </location>
</feature>
<dbReference type="GO" id="GO:0005634">
    <property type="term" value="C:nucleus"/>
    <property type="evidence" value="ECO:0007669"/>
    <property type="project" value="UniProtKB-SubCell"/>
</dbReference>
<protein>
    <recommendedName>
        <fullName evidence="10">SET domain-containing protein</fullName>
    </recommendedName>
</protein>
<dbReference type="CDD" id="cd10524">
    <property type="entry name" value="SET_Suv4-20-like"/>
    <property type="match status" value="1"/>
</dbReference>
<evidence type="ECO:0000256" key="6">
    <source>
        <dbReference type="ARBA" id="ARBA00022691"/>
    </source>
</evidence>
<dbReference type="InterPro" id="IPR039977">
    <property type="entry name" value="Suv4-20/Set9"/>
</dbReference>
<gene>
    <name evidence="11" type="ORF">CVT24_005150</name>
</gene>
<dbReference type="GO" id="GO:0032259">
    <property type="term" value="P:methylation"/>
    <property type="evidence" value="ECO:0007669"/>
    <property type="project" value="UniProtKB-KW"/>
</dbReference>
<evidence type="ECO:0000256" key="5">
    <source>
        <dbReference type="ARBA" id="ARBA00022679"/>
    </source>
</evidence>
<dbReference type="InParanoid" id="A0A409V9R1"/>
<comment type="subcellular location">
    <subcellularLocation>
        <location evidence="2">Chromosome</location>
    </subcellularLocation>
    <subcellularLocation>
        <location evidence="1">Nucleus</location>
    </subcellularLocation>
</comment>
<feature type="compositionally biased region" description="Polar residues" evidence="9">
    <location>
        <begin position="428"/>
        <end position="441"/>
    </location>
</feature>
<dbReference type="InterPro" id="IPR001214">
    <property type="entry name" value="SET_dom"/>
</dbReference>
<feature type="compositionally biased region" description="Polar residues" evidence="9">
    <location>
        <begin position="745"/>
        <end position="757"/>
    </location>
</feature>
<feature type="compositionally biased region" description="Low complexity" evidence="9">
    <location>
        <begin position="291"/>
        <end position="308"/>
    </location>
</feature>
<dbReference type="Proteomes" id="UP000284842">
    <property type="component" value="Unassembled WGS sequence"/>
</dbReference>
<feature type="region of interest" description="Disordered" evidence="9">
    <location>
        <begin position="693"/>
        <end position="763"/>
    </location>
</feature>
<evidence type="ECO:0000313" key="11">
    <source>
        <dbReference type="EMBL" id="PPQ63493.1"/>
    </source>
</evidence>
<dbReference type="Gene3D" id="1.10.10.1700">
    <property type="entry name" value="Histone-lysine N-methyltransferase"/>
    <property type="match status" value="1"/>
</dbReference>
<evidence type="ECO:0000256" key="8">
    <source>
        <dbReference type="ARBA" id="ARBA00023242"/>
    </source>
</evidence>
<feature type="compositionally biased region" description="Polar residues" evidence="9">
    <location>
        <begin position="449"/>
        <end position="466"/>
    </location>
</feature>
<evidence type="ECO:0000256" key="4">
    <source>
        <dbReference type="ARBA" id="ARBA00022603"/>
    </source>
</evidence>
<dbReference type="PANTHER" id="PTHR12977">
    <property type="entry name" value="SUPPRESSOR OF VARIEGATION 4-20-RELATED"/>
    <property type="match status" value="1"/>
</dbReference>
<evidence type="ECO:0000313" key="12">
    <source>
        <dbReference type="Proteomes" id="UP000284842"/>
    </source>
</evidence>
<keyword evidence="3" id="KW-0158">Chromosome</keyword>
<feature type="compositionally biased region" description="Low complexity" evidence="9">
    <location>
        <begin position="991"/>
        <end position="1003"/>
    </location>
</feature>
<dbReference type="SMART" id="SM00317">
    <property type="entry name" value="SET"/>
    <property type="match status" value="1"/>
</dbReference>
<sequence length="1057" mass="116264">MPTTSSSSNHPPPSVPALTWRPTKIMHMRDLSKDDDFLSHLLVEKLGTGTVPLLVHKMDASRRLPKTDSADLVKIVRRLVTSKGPIHQVMRQAVDELLTLSSIRYYLKSYTQKQINAFATHASRYFELYHPSGCIEIAHTSRYSHRTGKSELCILATRNLAPGAVITELKGSMANLTEEEDKELKRTDLRNSDIRRDFSVIHSKSMKKNHLFLGPARFVNHDCDNNCELFREGRYITFRVLRPIAIGEEITAHYGDGYFGKKNKHCLCETCEKNGRGGYSPDHQDDDSDSSSDSNSNSDSDSDSTSSESEAEAQPKPLMNMNERRTRRGVYAVMKPESDDSDDSDDDEGEEDRVPLAHAQDIPADGDIELTSDADAGSDLTSLAPSVPSSSNSSPAKRSKPTTPRRAHELSRSSSSLTDLSSPETEARSGTSTPFRSIISTRRQKAHAATTNNSKSNTPAIATSKKSSIEPVSRPFTRSISTSKPVDKKGKAKAVTPTTTSTPSANPGSKASGKDVVRIKKEENEVRILRGRQTSGVQEVSKEPPKPDIPRGPDGKPLPICSTCSNVLPLIAVDSKVVWGLGLEASPKKRKNAEMECPRCLRHFAIYQQKWPSRVAPHGTAVTPRDVSSTPAESISKRVTHRGLETIDRKLAAVLPRVKLITGTKRARKGEDGEEEPVRKRAKNEVTVVISKPKVTKTYSTSARKARTSTPEPEAEPSPKRKRGRPRSTSTVLHSATKESAGIKSASTTGVSRQPRATNGRFGKKDKNLKKAALALKTISGSGPTASQPEIKVEKLDEEAIKATWVSPRRKRSDENAEELVELPPRKRVASSANLKVATSHRVMPHPPSAFGQRLFSKPSPLHFALHAWKSPVIFDDSSSEDEKHPITPEDEQAAAPVEILNSNEQDSSSFLPRAPIVARPPQLHSKPTPFLFARNRWQFTTRVTPPPAQKKVTAHGLPEIPTWQKEQYFPNPDDAELSPDDDDERADNFPSSSLSPLSSSEGESPDTKLRHAYPVYHPQASRGFIPKTSTFPTSSSPTKPRLVNAGWDDASDESET</sequence>
<keyword evidence="5" id="KW-0808">Transferase</keyword>
<evidence type="ECO:0000256" key="2">
    <source>
        <dbReference type="ARBA" id="ARBA00004286"/>
    </source>
</evidence>
<feature type="compositionally biased region" description="Low complexity" evidence="9">
    <location>
        <begin position="382"/>
        <end position="396"/>
    </location>
</feature>
<accession>A0A409V9R1</accession>
<feature type="region of interest" description="Disordered" evidence="9">
    <location>
        <begin position="276"/>
        <end position="556"/>
    </location>
</feature>
<dbReference type="Gene3D" id="2.170.270.10">
    <property type="entry name" value="SET domain"/>
    <property type="match status" value="1"/>
</dbReference>
<evidence type="ECO:0000256" key="3">
    <source>
        <dbReference type="ARBA" id="ARBA00022454"/>
    </source>
</evidence>
<feature type="region of interest" description="Disordered" evidence="9">
    <location>
        <begin position="942"/>
        <end position="1057"/>
    </location>
</feature>
<keyword evidence="12" id="KW-1185">Reference proteome</keyword>
<keyword evidence="6" id="KW-0949">S-adenosyl-L-methionine</keyword>